<dbReference type="Pfam" id="PF04480">
    <property type="entry name" value="DUF559"/>
    <property type="match status" value="1"/>
</dbReference>
<dbReference type="Proteomes" id="UP001142153">
    <property type="component" value="Unassembled WGS sequence"/>
</dbReference>
<feature type="domain" description="DUF559" evidence="1">
    <location>
        <begin position="210"/>
        <end position="261"/>
    </location>
</feature>
<evidence type="ECO:0000259" key="1">
    <source>
        <dbReference type="Pfam" id="PF04480"/>
    </source>
</evidence>
<proteinExistence type="predicted"/>
<sequence length="281" mass="31551">MDGTAFLGSEAVATGVVPKHRLRSHHRAVFPGVYVPRDATLDLRERAYAAWLWSGRRGVLSGLTASALHGAKWVDATEPIELIYSCARPPAGLRTHAMALRLDECGVVAGLPVTTPERTAFDLGRRGTGDAAVARLDALARATRLDLTRVKDVAGHHPHTRGLRRLATVLDLVDAGAESPRETWLRLLLQRAGYPRPRTQIPVLSPDGRQKYYLDMGWEDLKLAVEYDGDHHRTSKELYAYEIQRAEDIRERGWLVLRVAARTREVDVLDRVQRAWRMRPH</sequence>
<dbReference type="RefSeq" id="WP_269892459.1">
    <property type="nucleotide sequence ID" value="NZ_JAPZPY010000001.1"/>
</dbReference>
<dbReference type="Gene3D" id="3.40.960.10">
    <property type="entry name" value="VSR Endonuclease"/>
    <property type="match status" value="1"/>
</dbReference>
<organism evidence="2 3">
    <name type="scientific">Mycobacterium hippophais</name>
    <dbReference type="NCBI Taxonomy" id="3016340"/>
    <lineage>
        <taxon>Bacteria</taxon>
        <taxon>Bacillati</taxon>
        <taxon>Actinomycetota</taxon>
        <taxon>Actinomycetes</taxon>
        <taxon>Mycobacteriales</taxon>
        <taxon>Mycobacteriaceae</taxon>
        <taxon>Mycobacterium</taxon>
    </lineage>
</organism>
<protein>
    <submittedName>
        <fullName evidence="2">DUF559 domain-containing protein</fullName>
    </submittedName>
</protein>
<evidence type="ECO:0000313" key="3">
    <source>
        <dbReference type="Proteomes" id="UP001142153"/>
    </source>
</evidence>
<reference evidence="2" key="1">
    <citation type="submission" date="2022-12" db="EMBL/GenBank/DDBJ databases">
        <authorList>
            <person name="Deng Y."/>
            <person name="Zhang Y.-Q."/>
        </authorList>
    </citation>
    <scope>NUCLEOTIDE SEQUENCE</scope>
    <source>
        <strain evidence="2">CPCC 205372</strain>
    </source>
</reference>
<keyword evidence="3" id="KW-1185">Reference proteome</keyword>
<evidence type="ECO:0000313" key="2">
    <source>
        <dbReference type="EMBL" id="MCZ8377592.1"/>
    </source>
</evidence>
<comment type="caution">
    <text evidence="2">The sequence shown here is derived from an EMBL/GenBank/DDBJ whole genome shotgun (WGS) entry which is preliminary data.</text>
</comment>
<name>A0ABT4PM00_9MYCO</name>
<accession>A0ABT4PM00</accession>
<gene>
    <name evidence="2" type="ORF">O6P37_01815</name>
</gene>
<dbReference type="EMBL" id="JAPZPY010000001">
    <property type="protein sequence ID" value="MCZ8377592.1"/>
    <property type="molecule type" value="Genomic_DNA"/>
</dbReference>
<dbReference type="InterPro" id="IPR007569">
    <property type="entry name" value="DUF559"/>
</dbReference>